<organism evidence="1 2">
    <name type="scientific">Petralouisia muris</name>
    <dbReference type="NCBI Taxonomy" id="3032872"/>
    <lineage>
        <taxon>Bacteria</taxon>
        <taxon>Bacillati</taxon>
        <taxon>Bacillota</taxon>
        <taxon>Clostridia</taxon>
        <taxon>Lachnospirales</taxon>
        <taxon>Lachnospiraceae</taxon>
        <taxon>Petralouisia</taxon>
    </lineage>
</organism>
<keyword evidence="2" id="KW-1185">Reference proteome</keyword>
<proteinExistence type="predicted"/>
<reference evidence="1" key="1">
    <citation type="submission" date="2019-04" db="EMBL/GenBank/DDBJ databases">
        <title>Microbes associate with the intestines of laboratory mice.</title>
        <authorList>
            <person name="Navarre W."/>
            <person name="Wong E."/>
            <person name="Huang K."/>
            <person name="Tropini C."/>
            <person name="Ng K."/>
            <person name="Yu B."/>
        </authorList>
    </citation>
    <scope>NUCLEOTIDE SEQUENCE</scope>
    <source>
        <strain evidence="1">NM01_1-7b</strain>
    </source>
</reference>
<comment type="caution">
    <text evidence="1">The sequence shown here is derived from an EMBL/GenBank/DDBJ whole genome shotgun (WGS) entry which is preliminary data.</text>
</comment>
<accession>A0AC61S0T1</accession>
<dbReference type="EMBL" id="SRYA01000003">
    <property type="protein sequence ID" value="TGY98002.1"/>
    <property type="molecule type" value="Genomic_DNA"/>
</dbReference>
<evidence type="ECO:0000313" key="1">
    <source>
        <dbReference type="EMBL" id="TGY98002.1"/>
    </source>
</evidence>
<sequence>MIMKLDFASSVPIYQQIRDQIVQAVADGDYLDGDRLPTIRALAGEAGINTMTVNKAYQLLKQEGYIITDRRNGAIVQCSGGRKKAVEKKVNKELELLAAEAKIAGISQEEFLEFCRKAYSG</sequence>
<dbReference type="Proteomes" id="UP000304953">
    <property type="component" value="Unassembled WGS sequence"/>
</dbReference>
<name>A0AC61S0T1_9FIRM</name>
<gene>
    <name evidence="1" type="ORF">E5329_02455</name>
</gene>
<evidence type="ECO:0000313" key="2">
    <source>
        <dbReference type="Proteomes" id="UP000304953"/>
    </source>
</evidence>
<protein>
    <submittedName>
        <fullName evidence="1">GntR family transcriptional regulator</fullName>
    </submittedName>
</protein>